<dbReference type="Proteomes" id="UP000196655">
    <property type="component" value="Unassembled WGS sequence"/>
</dbReference>
<dbReference type="OrthoDB" id="9761519at2"/>
<sequence>MSVIGIADDRVQPATAPATSLQTSWVSRQDEILTLRANASDILVRLRTVRESWSDGDLPPAQERWVLQQVIECLTISCDPPSGDEFDRVAVAGQMLAMLTVMPDEAFEAEGWSDDDGYDLVDFDGDLEDAEILAALEAA</sequence>
<dbReference type="RefSeq" id="WP_088154022.1">
    <property type="nucleotide sequence ID" value="NZ_NHON01000058.1"/>
</dbReference>
<reference evidence="2" key="1">
    <citation type="submission" date="2017-05" db="EMBL/GenBank/DDBJ databases">
        <authorList>
            <person name="Macchi M."/>
            <person name="Festa S."/>
            <person name="Coppotelli B.M."/>
            <person name="Morelli I.S."/>
        </authorList>
    </citation>
    <scope>NUCLEOTIDE SEQUENCE [LARGE SCALE GENOMIC DNA]</scope>
    <source>
        <strain evidence="2">I</strain>
    </source>
</reference>
<organism evidence="1 2">
    <name type="scientific">Inquilinus limosus</name>
    <dbReference type="NCBI Taxonomy" id="171674"/>
    <lineage>
        <taxon>Bacteria</taxon>
        <taxon>Pseudomonadati</taxon>
        <taxon>Pseudomonadota</taxon>
        <taxon>Alphaproteobacteria</taxon>
        <taxon>Rhodospirillales</taxon>
        <taxon>Rhodospirillaceae</taxon>
        <taxon>Inquilinus</taxon>
    </lineage>
</organism>
<dbReference type="AlphaFoldDB" id="A0A211ZGS4"/>
<comment type="caution">
    <text evidence="1">The sequence shown here is derived from an EMBL/GenBank/DDBJ whole genome shotgun (WGS) entry which is preliminary data.</text>
</comment>
<gene>
    <name evidence="1" type="ORF">BWR60_24890</name>
</gene>
<proteinExistence type="predicted"/>
<keyword evidence="2" id="KW-1185">Reference proteome</keyword>
<evidence type="ECO:0000313" key="1">
    <source>
        <dbReference type="EMBL" id="OWJ64443.1"/>
    </source>
</evidence>
<dbReference type="EMBL" id="NHON01000058">
    <property type="protein sequence ID" value="OWJ64443.1"/>
    <property type="molecule type" value="Genomic_DNA"/>
</dbReference>
<evidence type="ECO:0000313" key="2">
    <source>
        <dbReference type="Proteomes" id="UP000196655"/>
    </source>
</evidence>
<name>A0A211ZGS4_9PROT</name>
<protein>
    <submittedName>
        <fullName evidence="1">Uncharacterized protein</fullName>
    </submittedName>
</protein>
<accession>A0A211ZGS4</accession>